<dbReference type="InterPro" id="IPR011993">
    <property type="entry name" value="PH-like_dom_sf"/>
</dbReference>
<evidence type="ECO:0000259" key="2">
    <source>
        <dbReference type="PROSITE" id="PS50197"/>
    </source>
</evidence>
<protein>
    <submittedName>
        <fullName evidence="4">Beige/BEACH domain containing protein</fullName>
    </submittedName>
</protein>
<keyword evidence="5" id="KW-1185">Reference proteome</keyword>
<dbReference type="PROSITE" id="PS51783">
    <property type="entry name" value="PH_BEACH"/>
    <property type="match status" value="1"/>
</dbReference>
<dbReference type="SMR" id="A2DZQ5"/>
<reference evidence="4" key="1">
    <citation type="submission" date="2006-10" db="EMBL/GenBank/DDBJ databases">
        <authorList>
            <person name="Amadeo P."/>
            <person name="Zhao Q."/>
            <person name="Wortman J."/>
            <person name="Fraser-Liggett C."/>
            <person name="Carlton J."/>
        </authorList>
    </citation>
    <scope>NUCLEOTIDE SEQUENCE</scope>
    <source>
        <strain evidence="4">G3</strain>
    </source>
</reference>
<dbReference type="PANTHER" id="PTHR13743">
    <property type="entry name" value="BEIGE/BEACH-RELATED"/>
    <property type="match status" value="1"/>
</dbReference>
<reference evidence="4" key="2">
    <citation type="journal article" date="2007" name="Science">
        <title>Draft genome sequence of the sexually transmitted pathogen Trichomonas vaginalis.</title>
        <authorList>
            <person name="Carlton J.M."/>
            <person name="Hirt R.P."/>
            <person name="Silva J.C."/>
            <person name="Delcher A.L."/>
            <person name="Schatz M."/>
            <person name="Zhao Q."/>
            <person name="Wortman J.R."/>
            <person name="Bidwell S.L."/>
            <person name="Alsmark U.C.M."/>
            <person name="Besteiro S."/>
            <person name="Sicheritz-Ponten T."/>
            <person name="Noel C.J."/>
            <person name="Dacks J.B."/>
            <person name="Foster P.G."/>
            <person name="Simillion C."/>
            <person name="Van de Peer Y."/>
            <person name="Miranda-Saavedra D."/>
            <person name="Barton G.J."/>
            <person name="Westrop G.D."/>
            <person name="Mueller S."/>
            <person name="Dessi D."/>
            <person name="Fiori P.L."/>
            <person name="Ren Q."/>
            <person name="Paulsen I."/>
            <person name="Zhang H."/>
            <person name="Bastida-Corcuera F.D."/>
            <person name="Simoes-Barbosa A."/>
            <person name="Brown M.T."/>
            <person name="Hayes R.D."/>
            <person name="Mukherjee M."/>
            <person name="Okumura C.Y."/>
            <person name="Schneider R."/>
            <person name="Smith A.J."/>
            <person name="Vanacova S."/>
            <person name="Villalvazo M."/>
            <person name="Haas B.J."/>
            <person name="Pertea M."/>
            <person name="Feldblyum T.V."/>
            <person name="Utterback T.R."/>
            <person name="Shu C.L."/>
            <person name="Osoegawa K."/>
            <person name="de Jong P.J."/>
            <person name="Hrdy I."/>
            <person name="Horvathova L."/>
            <person name="Zubacova Z."/>
            <person name="Dolezal P."/>
            <person name="Malik S.B."/>
            <person name="Logsdon J.M. Jr."/>
            <person name="Henze K."/>
            <person name="Gupta A."/>
            <person name="Wang C.C."/>
            <person name="Dunne R.L."/>
            <person name="Upcroft J.A."/>
            <person name="Upcroft P."/>
            <person name="White O."/>
            <person name="Salzberg S.L."/>
            <person name="Tang P."/>
            <person name="Chiu C.-H."/>
            <person name="Lee Y.-S."/>
            <person name="Embley T.M."/>
            <person name="Coombs G.H."/>
            <person name="Mottram J.C."/>
            <person name="Tachezy J."/>
            <person name="Fraser-Liggett C.M."/>
            <person name="Johnson P.J."/>
        </authorList>
    </citation>
    <scope>NUCLEOTIDE SEQUENCE [LARGE SCALE GENOMIC DNA]</scope>
    <source>
        <strain evidence="4">G3</strain>
    </source>
</reference>
<feature type="domain" description="BEACH" evidence="2">
    <location>
        <begin position="1928"/>
        <end position="2211"/>
    </location>
</feature>
<evidence type="ECO:0000313" key="5">
    <source>
        <dbReference type="Proteomes" id="UP000001542"/>
    </source>
</evidence>
<dbReference type="SUPFAM" id="SSF50978">
    <property type="entry name" value="WD40 repeat-like"/>
    <property type="match status" value="1"/>
</dbReference>
<dbReference type="STRING" id="5722.A2DZQ5"/>
<organism evidence="4 5">
    <name type="scientific">Trichomonas vaginalis (strain ATCC PRA-98 / G3)</name>
    <dbReference type="NCBI Taxonomy" id="412133"/>
    <lineage>
        <taxon>Eukaryota</taxon>
        <taxon>Metamonada</taxon>
        <taxon>Parabasalia</taxon>
        <taxon>Trichomonadida</taxon>
        <taxon>Trichomonadidae</taxon>
        <taxon>Trichomonas</taxon>
    </lineage>
</organism>
<dbReference type="VEuPathDB" id="TrichDB:TVAG_351710"/>
<dbReference type="InterPro" id="IPR036372">
    <property type="entry name" value="BEACH_dom_sf"/>
</dbReference>
<feature type="domain" description="BEACH-type PH" evidence="3">
    <location>
        <begin position="1820"/>
        <end position="1923"/>
    </location>
</feature>
<feature type="region of interest" description="Disordered" evidence="1">
    <location>
        <begin position="2276"/>
        <end position="2322"/>
    </location>
</feature>
<dbReference type="VEuPathDB" id="TrichDB:TVAGG3_0261270"/>
<dbReference type="InterPro" id="IPR015943">
    <property type="entry name" value="WD40/YVTN_repeat-like_dom_sf"/>
</dbReference>
<dbReference type="CDD" id="cd06071">
    <property type="entry name" value="Beach"/>
    <property type="match status" value="1"/>
</dbReference>
<dbReference type="InterPro" id="IPR036322">
    <property type="entry name" value="WD40_repeat_dom_sf"/>
</dbReference>
<feature type="compositionally biased region" description="Polar residues" evidence="1">
    <location>
        <begin position="2276"/>
        <end position="2303"/>
    </location>
</feature>
<dbReference type="SUPFAM" id="SSF81837">
    <property type="entry name" value="BEACH domain"/>
    <property type="match status" value="1"/>
</dbReference>
<proteinExistence type="predicted"/>
<evidence type="ECO:0000259" key="3">
    <source>
        <dbReference type="PROSITE" id="PS51783"/>
    </source>
</evidence>
<dbReference type="PROSITE" id="PS50197">
    <property type="entry name" value="BEACH"/>
    <property type="match status" value="1"/>
</dbReference>
<dbReference type="InterPro" id="IPR000409">
    <property type="entry name" value="BEACH_dom"/>
</dbReference>
<dbReference type="RefSeq" id="XP_001326346.1">
    <property type="nucleotide sequence ID" value="XM_001326311.1"/>
</dbReference>
<dbReference type="EMBL" id="DS113275">
    <property type="protein sequence ID" value="EAY14123.1"/>
    <property type="molecule type" value="Genomic_DNA"/>
</dbReference>
<accession>A2DZQ5</accession>
<dbReference type="InterPro" id="IPR050865">
    <property type="entry name" value="BEACH_Domain"/>
</dbReference>
<evidence type="ECO:0000256" key="1">
    <source>
        <dbReference type="SAM" id="MobiDB-lite"/>
    </source>
</evidence>
<dbReference type="InParanoid" id="A2DZQ5"/>
<feature type="compositionally biased region" description="Low complexity" evidence="1">
    <location>
        <begin position="2309"/>
        <end position="2321"/>
    </location>
</feature>
<dbReference type="Gene3D" id="2.130.10.10">
    <property type="entry name" value="YVTN repeat-like/Quinoprotein amine dehydrogenase"/>
    <property type="match status" value="1"/>
</dbReference>
<name>A2DZQ5_TRIV3</name>
<dbReference type="KEGG" id="tva:4772111"/>
<dbReference type="Pfam" id="PF14844">
    <property type="entry name" value="PH_BEACH"/>
    <property type="match status" value="1"/>
</dbReference>
<dbReference type="eggNOG" id="KOG1786">
    <property type="taxonomic scope" value="Eukaryota"/>
</dbReference>
<gene>
    <name evidence="4" type="ORF">TVAG_351710</name>
</gene>
<dbReference type="SUPFAM" id="SSF50729">
    <property type="entry name" value="PH domain-like"/>
    <property type="match status" value="1"/>
</dbReference>
<dbReference type="Gene3D" id="2.30.29.30">
    <property type="entry name" value="Pleckstrin-homology domain (PH domain)/Phosphotyrosine-binding domain (PTB)"/>
    <property type="match status" value="1"/>
</dbReference>
<sequence length="2587" mass="298675">MLQLLSPNEICSEILSLKVKLKSTYQGIPEENLILIKEVQFPSYSTLEMRRINKELTDKNADFTEVLKKHNYSFTFMLEEIQKFIYLPNAPQDFTPFLALYIFHSYLSFQIIFKSYSDASILTEFLGFFNVIAQENRFSVNPLYRKIALSCSYHSYLTFLKNPSPAAILLFLPHLNDFFFYNNDLPKNIFDLLGLCATAIFTASQEFEVENVQIQFVTVADGLIQQIKTYFPPEIAKIIIQRSFTAIRKLDISALSFLYHASPIISLQSVFECLYLLSPALMSNLDKLNEIGEISVGDISHAKLNSKDVPEISFQPIKFSCLSNSDINLDIKFPPKKNIESLIPKSLESQIQFITKLIISKIEISQQFLDICPPFVFNCLDKPNFLDSFPSFLYIIFQIFKKFSLPISKEILFNSKIFDPNIVVFDNKDYFSIFNILRDVSMNMIVNDRGIKSTEYMIRSVLLEAYTSPLLYAELVLRLSQQEILIDNLFIQNIAPGLMKPMMFYQSFTENTDKTVLSEIRIARQSILNYLFIQLTNTSSLSLFLSNDYFAKTFYCLIFEEPLREHVFAFMTVFLSDQNNSKNPIIDQFISNIILTLNCEFIHSGNPEILQIPTGILNCMNSCLRSIPDLMTKFEPIVDPILNTLISLKQSNHEELLVQFILFLVIISPIHQLRPHEAAALLKSSSQLGCKDPSPNLSRAIVQLIAGKEISVKYGSFTVQQPHALTLFLNIYLNSQEIFDCISKLASIISSSQYNSIKAHEGELDLFCINYLFEKKSNDDVDLNLVDALLDLIDRITERSCSVGVVQSFISLFCPVDGRYLSKFHMNCIDFIEKKIDAAYKTPQSSWTLLSNSQIEIKFINANLVQYGFNFSFWFLPVKTDSPINLFLLTDNYDSKITFVYTGESLKLELNAPDLKWQTSVVEYIEFNKWTFVNFSFKIFENFTESVLTFNDKIVYDSRDIPAFHFTKSYLTCIINQNRQNSSSNVTFCKIGPFILYNGDYIEQIYLNGPRLFSSPNNFNVIFAYKPEDQNGSFELVKVTQQEGMELTYNKSGMKQTTNFINVLFDSCKLTILLPLFAQIDMAEKNGQKPPNFIDKLIILTKKALNVSNGNVQTFLQSNASNIICHLLTASEDLNITYKLYLRFYDLLVNLQPSELKLEIFLNIVFNPFIWIRSTPSENRQILIHWKDVIFKKLPSFVLNHRQFTWWIDVSCSFYFYLTNELSVNIKRFRGMKPKMHYLRIPLLDSAKIVSNFQFTEEDLKYLITVLTKTNDLNQIYDLIDLLTYFIKSSILLSFSHEFILKQMMRLHVLFNVPHPHLFTRTMKCLMTCHERKLVDISKTDHILKILSNLPQTFLSKQVYMSSLKLLKDIPELLPFCARFAFNLGKLAIGKLTHYLKSDNFKSKNVNFYLLIPLLYKASKSKQLKIIEFLVQTFYDDMTLIYGSIDLVGRNLNKNPDDVKSIYLNKCADFALDNKLNTDTLIKLSLQFMFVHFTEENTPLYNLYLESPFYEETTKISRQTSQENQKIAKIYSTESIDPKSDIKSDTKFSRLQINFNECPVKEYPNYDMKSKSILRFKNGKWADIELSKKIVSILFCNNSAEVETASLLCAFLIRSSATNVPSVPDVLQNPQLQGLITYEQHMMGIPSITEMPPVEYTKNSFDALEKFFSQFKTVLSCQVLENCLNDSNQNWTRAMSIFNGFPATFQHRNHMENSVEQQNQINSKYWQSLWRQMTTTRAPWNSSLHKDMRVLHYKRDNSWCEYFCPFKVRRNYNFDDHMGASFIRDTGNDDDANERLEKYRQQSADLMKQIAPARILEVEDVHEKSNNGNVSNLISKTIEIQKCALVKVNNIQEITFKISGEILTITKSDSRIKTILMKDVKLVMRRTYCHHPTALEIFTFYHSSYFIDFKSSQNIDKIVPLFRNIAPQNPIQFLIESNKTNLWLNRKISNFEYLMFLNMISGRSFNSTSQYPFLPWIISDYESDKLDLSNPKTFRRLDKPIGLIDEKHATELKSKTNELIKMGLEPYLFSSGPSCPLAIYLYLMRMEPFATLHIEIQGGRFDHTARIFYSISECYNNVTTHKNNFRELCPEFFFCPEFLMNLNGFDLGKFNEQKVDDVTLPKWCKSAAEFVYMNRRALESEFVSMSINNWIDLIWGVKQRHPDNLYKQEMYSDVWDKHPNISQEEKDSIEAVLTNVGQIPPQLFTEPHPRRQPKFETPVIQLPPITLEVGMKDLVFSCTIGGPEKAVAVLIGRDGNCHKCRVNFRKLFNFNLSTQTQRRNRSLTTGPSQSLSDLQNMNSSFSPEKNIPNNTTNNFNNNNNNKPSGYKLQSETIVDLTTKICNLSNIVMTNNNNNFVFVGEDGCSIFNIKTDIPQCQQVILHNCGVVGLACDQQWIALAGKDARVSLFRNYEKQRSVPTFCDSIKCLAVSSAFDELVCGTRDCSLLLCSLSRGEVTQVVDLNGRTPTMVTITKGSGFILVSCDELYDGRLHHYLHLYNINGLKLGEVKIDNCVRAWDTWRTPEGFDIVMLSDDRGKVFVFEVFFLNLGSVIYRCKSKVKYIRAFPEQNVAMAITETAQISIFPFSFKL</sequence>
<dbReference type="Proteomes" id="UP000001542">
    <property type="component" value="Unassembled WGS sequence"/>
</dbReference>
<dbReference type="SMART" id="SM01026">
    <property type="entry name" value="Beach"/>
    <property type="match status" value="1"/>
</dbReference>
<dbReference type="OrthoDB" id="10613989at2759"/>
<dbReference type="Pfam" id="PF02138">
    <property type="entry name" value="Beach"/>
    <property type="match status" value="1"/>
</dbReference>
<evidence type="ECO:0000313" key="4">
    <source>
        <dbReference type="EMBL" id="EAY14123.1"/>
    </source>
</evidence>
<dbReference type="PANTHER" id="PTHR13743:SF161">
    <property type="entry name" value="BEIGE_BEACH DOMAIN CONTAINING PROTEIN"/>
    <property type="match status" value="1"/>
</dbReference>
<dbReference type="InterPro" id="IPR023362">
    <property type="entry name" value="PH-BEACH_dom"/>
</dbReference>
<dbReference type="Gene3D" id="1.10.1540.10">
    <property type="entry name" value="BEACH domain"/>
    <property type="match status" value="1"/>
</dbReference>